<keyword evidence="1" id="KW-0001">2Fe-2S</keyword>
<comment type="caution">
    <text evidence="6">The sequence shown here is derived from an EMBL/GenBank/DDBJ whole genome shotgun (WGS) entry which is preliminary data.</text>
</comment>
<dbReference type="CDD" id="cd03467">
    <property type="entry name" value="Rieske"/>
    <property type="match status" value="1"/>
</dbReference>
<evidence type="ECO:0000256" key="3">
    <source>
        <dbReference type="ARBA" id="ARBA00023004"/>
    </source>
</evidence>
<evidence type="ECO:0000313" key="7">
    <source>
        <dbReference type="Proteomes" id="UP000589716"/>
    </source>
</evidence>
<dbReference type="Pfam" id="PF00355">
    <property type="entry name" value="Rieske"/>
    <property type="match status" value="1"/>
</dbReference>
<dbReference type="GO" id="GO:0046872">
    <property type="term" value="F:metal ion binding"/>
    <property type="evidence" value="ECO:0007669"/>
    <property type="project" value="UniProtKB-KW"/>
</dbReference>
<feature type="domain" description="Rieske" evidence="5">
    <location>
        <begin position="9"/>
        <end position="114"/>
    </location>
</feature>
<proteinExistence type="predicted"/>
<dbReference type="Proteomes" id="UP000589716">
    <property type="component" value="Unassembled WGS sequence"/>
</dbReference>
<sequence>MTDNDSQAIPLCNSADLQEGGLAVPFDVVYGGQTLRAFAVRFEGRPHAYLNRCTHVAMELDYQPNRVFDDTGQWLLCATHGAAYAPDTGDCAGGPCRGGLVKVAMSERDGVVHWHTSHLLQPIEF</sequence>
<evidence type="ECO:0000256" key="4">
    <source>
        <dbReference type="ARBA" id="ARBA00023014"/>
    </source>
</evidence>
<dbReference type="PANTHER" id="PTHR40261:SF1">
    <property type="entry name" value="RIESKE DOMAIN-CONTAINING PROTEIN"/>
    <property type="match status" value="1"/>
</dbReference>
<keyword evidence="2" id="KW-0479">Metal-binding</keyword>
<dbReference type="InterPro" id="IPR036922">
    <property type="entry name" value="Rieske_2Fe-2S_sf"/>
</dbReference>
<keyword evidence="7" id="KW-1185">Reference proteome</keyword>
<evidence type="ECO:0000313" key="6">
    <source>
        <dbReference type="EMBL" id="NZA02925.1"/>
    </source>
</evidence>
<reference evidence="6 7" key="1">
    <citation type="submission" date="2020-07" db="EMBL/GenBank/DDBJ databases">
        <authorList>
            <person name="Maaloum M."/>
        </authorList>
    </citation>
    <scope>NUCLEOTIDE SEQUENCE [LARGE SCALE GENOMIC DNA]</scope>
    <source>
        <strain evidence="6 7">GCS-AN-3</strain>
    </source>
</reference>
<dbReference type="AlphaFoldDB" id="A0A853IUJ6"/>
<dbReference type="RefSeq" id="WP_180551205.1">
    <property type="nucleotide sequence ID" value="NZ_JACCKX010000001.1"/>
</dbReference>
<evidence type="ECO:0000259" key="5">
    <source>
        <dbReference type="PROSITE" id="PS51296"/>
    </source>
</evidence>
<accession>A0A853IUJ6</accession>
<dbReference type="PROSITE" id="PS51296">
    <property type="entry name" value="RIESKE"/>
    <property type="match status" value="1"/>
</dbReference>
<protein>
    <submittedName>
        <fullName evidence="6">Rieske 2Fe-2S domain-containing protein</fullName>
    </submittedName>
</protein>
<dbReference type="InterPro" id="IPR017941">
    <property type="entry name" value="Rieske_2Fe-2S"/>
</dbReference>
<keyword evidence="3" id="KW-0408">Iron</keyword>
<dbReference type="Gene3D" id="2.102.10.10">
    <property type="entry name" value="Rieske [2Fe-2S] iron-sulphur domain"/>
    <property type="match status" value="1"/>
</dbReference>
<evidence type="ECO:0000256" key="2">
    <source>
        <dbReference type="ARBA" id="ARBA00022723"/>
    </source>
</evidence>
<dbReference type="PANTHER" id="PTHR40261">
    <property type="match status" value="1"/>
</dbReference>
<name>A0A853IUJ6_9BURK</name>
<gene>
    <name evidence="6" type="ORF">H0I39_16450</name>
</gene>
<evidence type="ECO:0000256" key="1">
    <source>
        <dbReference type="ARBA" id="ARBA00022714"/>
    </source>
</evidence>
<dbReference type="GO" id="GO:0051537">
    <property type="term" value="F:2 iron, 2 sulfur cluster binding"/>
    <property type="evidence" value="ECO:0007669"/>
    <property type="project" value="UniProtKB-KW"/>
</dbReference>
<dbReference type="SUPFAM" id="SSF50022">
    <property type="entry name" value="ISP domain"/>
    <property type="match status" value="1"/>
</dbReference>
<keyword evidence="4" id="KW-0411">Iron-sulfur</keyword>
<organism evidence="6 7">
    <name type="scientific">Ottowia beijingensis</name>
    <dbReference type="NCBI Taxonomy" id="1207057"/>
    <lineage>
        <taxon>Bacteria</taxon>
        <taxon>Pseudomonadati</taxon>
        <taxon>Pseudomonadota</taxon>
        <taxon>Betaproteobacteria</taxon>
        <taxon>Burkholderiales</taxon>
        <taxon>Comamonadaceae</taxon>
        <taxon>Ottowia</taxon>
    </lineage>
</organism>
<dbReference type="EMBL" id="JACCKX010000001">
    <property type="protein sequence ID" value="NZA02925.1"/>
    <property type="molecule type" value="Genomic_DNA"/>
</dbReference>